<dbReference type="AlphaFoldDB" id="A0A5B9DKD6"/>
<dbReference type="NCBIfam" id="TIGR01214">
    <property type="entry name" value="rmlD"/>
    <property type="match status" value="1"/>
</dbReference>
<comment type="pathway">
    <text evidence="1 6">Carbohydrate biosynthesis; dTDP-L-rhamnose biosynthesis.</text>
</comment>
<dbReference type="InterPro" id="IPR005913">
    <property type="entry name" value="dTDP_dehydrorham_reduct"/>
</dbReference>
<evidence type="ECO:0000256" key="2">
    <source>
        <dbReference type="ARBA" id="ARBA00010944"/>
    </source>
</evidence>
<dbReference type="Gene3D" id="3.40.50.720">
    <property type="entry name" value="NAD(P)-binding Rossmann-like Domain"/>
    <property type="match status" value="1"/>
</dbReference>
<comment type="cofactor">
    <cofactor evidence="6">
        <name>Mg(2+)</name>
        <dbReference type="ChEBI" id="CHEBI:18420"/>
    </cofactor>
    <text evidence="6">Binds 1 Mg(2+) ion per monomer.</text>
</comment>
<dbReference type="InterPro" id="IPR036291">
    <property type="entry name" value="NAD(P)-bd_dom_sf"/>
</dbReference>
<keyword evidence="6 8" id="KW-0560">Oxidoreductase</keyword>
<reference evidence="8 9" key="1">
    <citation type="journal article" date="2015" name="Int. J. Syst. Evol. Microbiol.">
        <title>Youhaiella tibetensis gen. nov., sp. nov., isolated from subsurface sediment.</title>
        <authorList>
            <person name="Wang Y.X."/>
            <person name="Huang F.Q."/>
            <person name="Nogi Y."/>
            <person name="Pang S.J."/>
            <person name="Wang P.K."/>
            <person name="Lv J."/>
        </authorList>
    </citation>
    <scope>NUCLEOTIDE SEQUENCE [LARGE SCALE GENOMIC DNA]</scope>
    <source>
        <strain evidence="9">fig4</strain>
    </source>
</reference>
<dbReference type="GO" id="GO:0019305">
    <property type="term" value="P:dTDP-rhamnose biosynthetic process"/>
    <property type="evidence" value="ECO:0007669"/>
    <property type="project" value="UniProtKB-UniPathway"/>
</dbReference>
<dbReference type="GO" id="GO:0008831">
    <property type="term" value="F:dTDP-4-dehydrorhamnose reductase activity"/>
    <property type="evidence" value="ECO:0007669"/>
    <property type="project" value="UniProtKB-EC"/>
</dbReference>
<evidence type="ECO:0000256" key="3">
    <source>
        <dbReference type="ARBA" id="ARBA00012929"/>
    </source>
</evidence>
<accession>A0A5B9DKD6</accession>
<gene>
    <name evidence="8" type="primary">rfbD</name>
    <name evidence="8" type="ORF">FNA67_05715</name>
</gene>
<feature type="domain" description="RmlD-like substrate binding" evidence="7">
    <location>
        <begin position="1"/>
        <end position="292"/>
    </location>
</feature>
<dbReference type="KEGG" id="yti:FNA67_05715"/>
<evidence type="ECO:0000313" key="8">
    <source>
        <dbReference type="EMBL" id="QEE19700.1"/>
    </source>
</evidence>
<dbReference type="Gene3D" id="3.90.25.10">
    <property type="entry name" value="UDP-galactose 4-epimerase, domain 1"/>
    <property type="match status" value="1"/>
</dbReference>
<sequence length="299" mass="31206">MKVLLFGPDGQVGRALQAALPVLGGEVVAAGRSRADFTRPGALAQVVAAERPDVIVNAAAHTAVDKAESEPDLAERINALAPAEIAAAAAAHRATLIHYSTDYVFDGAGSTAHSETDATAPLSVYGRTKREGEVAVAASGAPHLIFRTSWVHAPGGNNFIAKMLSLASERDELRVIDDQVGAPTSAALIADISVRVMAAAMEGRPLASGIYHLVSSGETTWNGYARFVIENAMQRGVAVKATPDRVLPVPTSAFPTPARRPLNSRLSTAKLRAALGVDLPDWRIGVLETLEAVIAGRTA</sequence>
<comment type="catalytic activity">
    <reaction evidence="5 6">
        <text>dTDP-beta-L-rhamnose + NADP(+) = dTDP-4-dehydro-beta-L-rhamnose + NADPH + H(+)</text>
        <dbReference type="Rhea" id="RHEA:21796"/>
        <dbReference type="ChEBI" id="CHEBI:15378"/>
        <dbReference type="ChEBI" id="CHEBI:57510"/>
        <dbReference type="ChEBI" id="CHEBI:57783"/>
        <dbReference type="ChEBI" id="CHEBI:58349"/>
        <dbReference type="ChEBI" id="CHEBI:62830"/>
        <dbReference type="EC" id="1.1.1.133"/>
    </reaction>
</comment>
<proteinExistence type="inferred from homology"/>
<evidence type="ECO:0000256" key="5">
    <source>
        <dbReference type="ARBA" id="ARBA00048200"/>
    </source>
</evidence>
<name>A0A5B9DKD6_9HYPH</name>
<evidence type="ECO:0000256" key="1">
    <source>
        <dbReference type="ARBA" id="ARBA00004781"/>
    </source>
</evidence>
<dbReference type="GO" id="GO:0005829">
    <property type="term" value="C:cytosol"/>
    <property type="evidence" value="ECO:0007669"/>
    <property type="project" value="TreeGrafter"/>
</dbReference>
<dbReference type="PANTHER" id="PTHR10491:SF4">
    <property type="entry name" value="METHIONINE ADENOSYLTRANSFERASE 2 SUBUNIT BETA"/>
    <property type="match status" value="1"/>
</dbReference>
<evidence type="ECO:0000256" key="6">
    <source>
        <dbReference type="RuleBase" id="RU364082"/>
    </source>
</evidence>
<comment type="function">
    <text evidence="6">Catalyzes the reduction of dTDP-6-deoxy-L-lyxo-4-hexulose to yield dTDP-L-rhamnose.</text>
</comment>
<keyword evidence="6" id="KW-0521">NADP</keyword>
<dbReference type="RefSeq" id="WP_147655356.1">
    <property type="nucleotide sequence ID" value="NZ_BMFM01000001.1"/>
</dbReference>
<dbReference type="CDD" id="cd05254">
    <property type="entry name" value="dTDP_HR_like_SDR_e"/>
    <property type="match status" value="1"/>
</dbReference>
<evidence type="ECO:0000259" key="7">
    <source>
        <dbReference type="Pfam" id="PF04321"/>
    </source>
</evidence>
<evidence type="ECO:0000313" key="9">
    <source>
        <dbReference type="Proteomes" id="UP000321062"/>
    </source>
</evidence>
<protein>
    <recommendedName>
        <fullName evidence="4 6">dTDP-4-dehydrorhamnose reductase</fullName>
        <ecNumber evidence="3 6">1.1.1.133</ecNumber>
    </recommendedName>
</protein>
<evidence type="ECO:0000256" key="4">
    <source>
        <dbReference type="ARBA" id="ARBA00017099"/>
    </source>
</evidence>
<dbReference type="SUPFAM" id="SSF51735">
    <property type="entry name" value="NAD(P)-binding Rossmann-fold domains"/>
    <property type="match status" value="1"/>
</dbReference>
<dbReference type="PANTHER" id="PTHR10491">
    <property type="entry name" value="DTDP-4-DEHYDRORHAMNOSE REDUCTASE"/>
    <property type="match status" value="1"/>
</dbReference>
<comment type="similarity">
    <text evidence="2 6">Belongs to the dTDP-4-dehydrorhamnose reductase family.</text>
</comment>
<organism evidence="8 9">
    <name type="scientific">Paradevosia tibetensis</name>
    <dbReference type="NCBI Taxonomy" id="1447062"/>
    <lineage>
        <taxon>Bacteria</taxon>
        <taxon>Pseudomonadati</taxon>
        <taxon>Pseudomonadota</taxon>
        <taxon>Alphaproteobacteria</taxon>
        <taxon>Hyphomicrobiales</taxon>
        <taxon>Devosiaceae</taxon>
        <taxon>Paradevosia</taxon>
    </lineage>
</organism>
<dbReference type="EC" id="1.1.1.133" evidence="3 6"/>
<dbReference type="NCBIfam" id="NF007440">
    <property type="entry name" value="PRK09987.1"/>
    <property type="match status" value="1"/>
</dbReference>
<dbReference type="Proteomes" id="UP000321062">
    <property type="component" value="Chromosome"/>
</dbReference>
<keyword evidence="9" id="KW-1185">Reference proteome</keyword>
<dbReference type="Pfam" id="PF04321">
    <property type="entry name" value="RmlD_sub_bind"/>
    <property type="match status" value="1"/>
</dbReference>
<dbReference type="UniPathway" id="UPA00124"/>
<dbReference type="OrthoDB" id="9803892at2"/>
<dbReference type="EMBL" id="CP041690">
    <property type="protein sequence ID" value="QEE19700.1"/>
    <property type="molecule type" value="Genomic_DNA"/>
</dbReference>
<dbReference type="InterPro" id="IPR029903">
    <property type="entry name" value="RmlD-like-bd"/>
</dbReference>